<dbReference type="Proteomes" id="UP000177629">
    <property type="component" value="Unassembled WGS sequence"/>
</dbReference>
<evidence type="ECO:0000256" key="1">
    <source>
        <dbReference type="SAM" id="SignalP"/>
    </source>
</evidence>
<evidence type="ECO:0008006" key="4">
    <source>
        <dbReference type="Google" id="ProtNLM"/>
    </source>
</evidence>
<name>A0A1G2PJW9_9BACT</name>
<dbReference type="AlphaFoldDB" id="A0A1G2PJW9"/>
<sequence length="157" mass="17081">MQKTFSLLAFLGIAALLATAATYMVQRRMVDSPCAQRVVFEKENASFCVEVADSVPKWVRGLVGRAELSKGWGMLFVFLDPEPHTFTMKGMLFPLDIIFLDANAKVVYIAHDLAACPSRQACTTVSSPPAQYVLEVNAGVAEALGIQEGMVAQLPKQ</sequence>
<accession>A0A1G2PJW9</accession>
<organism evidence="2 3">
    <name type="scientific">Candidatus Terrybacteria bacterium RIFCSPHIGHO2_01_FULL_48_17</name>
    <dbReference type="NCBI Taxonomy" id="1802362"/>
    <lineage>
        <taxon>Bacteria</taxon>
        <taxon>Candidatus Terryibacteriota</taxon>
    </lineage>
</organism>
<protein>
    <recommendedName>
        <fullName evidence="4">DUF192 domain-containing protein</fullName>
    </recommendedName>
</protein>
<dbReference type="InterPro" id="IPR038695">
    <property type="entry name" value="Saro_0823-like_sf"/>
</dbReference>
<comment type="caution">
    <text evidence="2">The sequence shown here is derived from an EMBL/GenBank/DDBJ whole genome shotgun (WGS) entry which is preliminary data.</text>
</comment>
<keyword evidence="1" id="KW-0732">Signal</keyword>
<evidence type="ECO:0000313" key="2">
    <source>
        <dbReference type="EMBL" id="OHA48618.1"/>
    </source>
</evidence>
<reference evidence="2 3" key="1">
    <citation type="journal article" date="2016" name="Nat. Commun.">
        <title>Thousands of microbial genomes shed light on interconnected biogeochemical processes in an aquifer system.</title>
        <authorList>
            <person name="Anantharaman K."/>
            <person name="Brown C.T."/>
            <person name="Hug L.A."/>
            <person name="Sharon I."/>
            <person name="Castelle C.J."/>
            <person name="Probst A.J."/>
            <person name="Thomas B.C."/>
            <person name="Singh A."/>
            <person name="Wilkins M.J."/>
            <person name="Karaoz U."/>
            <person name="Brodie E.L."/>
            <person name="Williams K.H."/>
            <person name="Hubbard S.S."/>
            <person name="Banfield J.F."/>
        </authorList>
    </citation>
    <scope>NUCLEOTIDE SEQUENCE [LARGE SCALE GENOMIC DNA]</scope>
</reference>
<feature type="signal peptide" evidence="1">
    <location>
        <begin position="1"/>
        <end position="20"/>
    </location>
</feature>
<dbReference type="EMBL" id="MHSS01000005">
    <property type="protein sequence ID" value="OHA48618.1"/>
    <property type="molecule type" value="Genomic_DNA"/>
</dbReference>
<proteinExistence type="predicted"/>
<dbReference type="Pfam" id="PF02643">
    <property type="entry name" value="DUF192"/>
    <property type="match status" value="1"/>
</dbReference>
<dbReference type="InterPro" id="IPR003795">
    <property type="entry name" value="DUF192"/>
</dbReference>
<dbReference type="Gene3D" id="2.60.120.1140">
    <property type="entry name" value="Protein of unknown function DUF192"/>
    <property type="match status" value="1"/>
</dbReference>
<gene>
    <name evidence="2" type="ORF">A2806_00470</name>
</gene>
<feature type="chain" id="PRO_5009583897" description="DUF192 domain-containing protein" evidence="1">
    <location>
        <begin position="21"/>
        <end position="157"/>
    </location>
</feature>
<dbReference type="PANTHER" id="PTHR37953:SF1">
    <property type="entry name" value="UPF0127 PROTEIN MJ1496"/>
    <property type="match status" value="1"/>
</dbReference>
<dbReference type="STRING" id="1802362.A2806_00470"/>
<dbReference type="PANTHER" id="PTHR37953">
    <property type="entry name" value="UPF0127 PROTEIN MJ1496"/>
    <property type="match status" value="1"/>
</dbReference>
<evidence type="ECO:0000313" key="3">
    <source>
        <dbReference type="Proteomes" id="UP000177629"/>
    </source>
</evidence>